<dbReference type="Pfam" id="PF07687">
    <property type="entry name" value="M20_dimer"/>
    <property type="match status" value="1"/>
</dbReference>
<dbReference type="Gene3D" id="3.40.630.10">
    <property type="entry name" value="Zn peptidases"/>
    <property type="match status" value="2"/>
</dbReference>
<evidence type="ECO:0000259" key="9">
    <source>
        <dbReference type="Pfam" id="PF07687"/>
    </source>
</evidence>
<comment type="caution">
    <text evidence="10">The sequence shown here is derived from an EMBL/GenBank/DDBJ whole genome shotgun (WGS) entry which is preliminary data.</text>
</comment>
<keyword evidence="5 8" id="KW-0862">Zinc</keyword>
<dbReference type="AlphaFoldDB" id="A0ABD6BLK7"/>
<dbReference type="NCBIfam" id="NF003367">
    <property type="entry name" value="PRK04443.1"/>
    <property type="match status" value="1"/>
</dbReference>
<comment type="catalytic activity">
    <reaction evidence="8">
        <text>[amino-group carrier protein]-C-terminal-gamma-(L-lysyl)-L-glutamate + H2O = [amino-group carrier protein]-C-terminal-L-glutamate + L-lysine</text>
        <dbReference type="Rhea" id="RHEA:48684"/>
        <dbReference type="Rhea" id="RHEA-COMP:9693"/>
        <dbReference type="Rhea" id="RHEA-COMP:9715"/>
        <dbReference type="ChEBI" id="CHEBI:15377"/>
        <dbReference type="ChEBI" id="CHEBI:32551"/>
        <dbReference type="ChEBI" id="CHEBI:78525"/>
        <dbReference type="ChEBI" id="CHEBI:78526"/>
        <dbReference type="EC" id="3.5.1.130"/>
    </reaction>
</comment>
<comment type="pathway">
    <text evidence="8">Amino-acid biosynthesis; L-lysine biosynthesis via AAA pathway; L-lysine from L-alpha-aminoadipate (Thermus route): step 5/5.</text>
</comment>
<dbReference type="Pfam" id="PF01546">
    <property type="entry name" value="Peptidase_M20"/>
    <property type="match status" value="1"/>
</dbReference>
<comment type="catalytic activity">
    <reaction evidence="8">
        <text>[amino-group carrier protein]-C-terminal-gamma-(L-ornithyl)-L-glutamate + H2O = [amino-group carrier protein]-C-terminal-L-glutamate + L-ornithine</text>
        <dbReference type="Rhea" id="RHEA:52676"/>
        <dbReference type="Rhea" id="RHEA-COMP:9693"/>
        <dbReference type="Rhea" id="RHEA-COMP:13328"/>
        <dbReference type="ChEBI" id="CHEBI:15377"/>
        <dbReference type="ChEBI" id="CHEBI:46911"/>
        <dbReference type="ChEBI" id="CHEBI:78525"/>
        <dbReference type="ChEBI" id="CHEBI:136763"/>
        <dbReference type="EC" id="3.5.1.132"/>
    </reaction>
</comment>
<dbReference type="GO" id="GO:0005737">
    <property type="term" value="C:cytoplasm"/>
    <property type="evidence" value="ECO:0007669"/>
    <property type="project" value="UniProtKB-SubCell"/>
</dbReference>
<dbReference type="EC" id="3.5.1.130" evidence="8"/>
<feature type="binding site" evidence="8">
    <location>
        <position position="100"/>
    </location>
    <ligand>
        <name>Zn(2+)</name>
        <dbReference type="ChEBI" id="CHEBI:29105"/>
        <label>1</label>
    </ligand>
</feature>
<sequence length="356" mass="38586">MNASTDDPTDVSLEEARELLVDLVSIPSPTREEREAAKRLVDFFEAHDREVWIDAVGNVRAPADDSVLLTSHIDTVPGDIPVEVEETGDDEILWGRGSVDATGPLAAMAAAAVRTGVSFVGVVGEEVDSKGSRYLVDDRESPPDAVVNGEPSGADGITLGYRGLIAGTYVATSESGHTSRPDPNAIQHAVRWWSAVEERFEGDEYEPIFEQVTTKPVDIEGGVSEDGLSVETTMDVQLRVPPALDVDTVREAAEAELEVGTVTWKDKVPPVMMSPRTEVARAFRVAIRKEGDDPRLVRKTGTSDMNIYAGAWDCPMVTYGPGNSDLDHAPDERLPLSEFDQSVSILERVARTLSKD</sequence>
<keyword evidence="3 8" id="KW-0479">Metal-binding</keyword>
<evidence type="ECO:0000256" key="2">
    <source>
        <dbReference type="ARBA" id="ARBA00022605"/>
    </source>
</evidence>
<dbReference type="HAMAP" id="MF_01120">
    <property type="entry name" value="LysK"/>
    <property type="match status" value="1"/>
</dbReference>
<dbReference type="Proteomes" id="UP001597076">
    <property type="component" value="Unassembled WGS sequence"/>
</dbReference>
<keyword evidence="7 8" id="KW-0170">Cobalt</keyword>
<protein>
    <recommendedName>
        <fullName evidence="8">Putative [LysW]-lysine/[LysW]-ornithine hydrolase</fullName>
        <ecNumber evidence="8">3.5.1.130</ecNumber>
        <ecNumber evidence="8">3.5.1.132</ecNumber>
    </recommendedName>
</protein>
<dbReference type="PROSITE" id="PS00758">
    <property type="entry name" value="ARGE_DAPE_CPG2_1"/>
    <property type="match status" value="1"/>
</dbReference>
<organism evidence="10 11">
    <name type="scientific">Haloarchaeobius amylolyticus</name>
    <dbReference type="NCBI Taxonomy" id="1198296"/>
    <lineage>
        <taxon>Archaea</taxon>
        <taxon>Methanobacteriati</taxon>
        <taxon>Methanobacteriota</taxon>
        <taxon>Stenosarchaea group</taxon>
        <taxon>Halobacteria</taxon>
        <taxon>Halobacteriales</taxon>
        <taxon>Halorubellaceae</taxon>
        <taxon>Haloarchaeobius</taxon>
    </lineage>
</organism>
<dbReference type="InterPro" id="IPR011650">
    <property type="entry name" value="Peptidase_M20_dimer"/>
</dbReference>
<evidence type="ECO:0000256" key="4">
    <source>
        <dbReference type="ARBA" id="ARBA00022801"/>
    </source>
</evidence>
<dbReference type="InterPro" id="IPR002933">
    <property type="entry name" value="Peptidase_M20"/>
</dbReference>
<dbReference type="InterPro" id="IPR050072">
    <property type="entry name" value="Peptidase_M20A"/>
</dbReference>
<evidence type="ECO:0000256" key="5">
    <source>
        <dbReference type="ARBA" id="ARBA00022833"/>
    </source>
</evidence>
<comment type="pathway">
    <text evidence="8">Amino-acid biosynthesis; L-arginine biosynthesis.</text>
</comment>
<dbReference type="PANTHER" id="PTHR43808">
    <property type="entry name" value="ACETYLORNITHINE DEACETYLASE"/>
    <property type="match status" value="1"/>
</dbReference>
<dbReference type="GO" id="GO:0016811">
    <property type="term" value="F:hydrolase activity, acting on carbon-nitrogen (but not peptide) bonds, in linear amides"/>
    <property type="evidence" value="ECO:0007669"/>
    <property type="project" value="UniProtKB-UniRule"/>
</dbReference>
<dbReference type="SUPFAM" id="SSF53187">
    <property type="entry name" value="Zn-dependent exopeptidases"/>
    <property type="match status" value="1"/>
</dbReference>
<feature type="active site" description="Proton acceptor" evidence="8">
    <location>
        <position position="125"/>
    </location>
</feature>
<evidence type="ECO:0000256" key="8">
    <source>
        <dbReference type="HAMAP-Rule" id="MF_01120"/>
    </source>
</evidence>
<evidence type="ECO:0000313" key="11">
    <source>
        <dbReference type="Proteomes" id="UP001597076"/>
    </source>
</evidence>
<reference evidence="10 11" key="1">
    <citation type="journal article" date="2019" name="Int. J. Syst. Evol. Microbiol.">
        <title>The Global Catalogue of Microorganisms (GCM) 10K type strain sequencing project: providing services to taxonomists for standard genome sequencing and annotation.</title>
        <authorList>
            <consortium name="The Broad Institute Genomics Platform"/>
            <consortium name="The Broad Institute Genome Sequencing Center for Infectious Disease"/>
            <person name="Wu L."/>
            <person name="Ma J."/>
        </authorList>
    </citation>
    <scope>NUCLEOTIDE SEQUENCE [LARGE SCALE GENOMIC DNA]</scope>
    <source>
        <strain evidence="10 11">CGMCC 1.12230</strain>
    </source>
</reference>
<feature type="binding site" evidence="8">
    <location>
        <position position="150"/>
    </location>
    <ligand>
        <name>Zn(2+)</name>
        <dbReference type="ChEBI" id="CHEBI:29105"/>
        <label>1</label>
    </ligand>
</feature>
<keyword evidence="6 8" id="KW-0457">Lysine biosynthesis</keyword>
<gene>
    <name evidence="8" type="primary">lysK</name>
    <name evidence="10" type="ORF">ACFR99_18235</name>
</gene>
<name>A0ABD6BLK7_9EURY</name>
<comment type="similarity">
    <text evidence="8">Belongs to the peptidase M20A family. LysK subfamily.</text>
</comment>
<feature type="binding site" evidence="8">
    <location>
        <position position="72"/>
    </location>
    <ligand>
        <name>Zn(2+)</name>
        <dbReference type="ChEBI" id="CHEBI:29105"/>
        <label>1</label>
    </ligand>
</feature>
<keyword evidence="2 8" id="KW-0028">Amino-acid biosynthesis</keyword>
<dbReference type="GO" id="GO:0042450">
    <property type="term" value="P:L-arginine biosynthetic process via ornithine"/>
    <property type="evidence" value="ECO:0007669"/>
    <property type="project" value="UniProtKB-UniRule"/>
</dbReference>
<keyword evidence="1 8" id="KW-0963">Cytoplasm</keyword>
<evidence type="ECO:0000256" key="6">
    <source>
        <dbReference type="ARBA" id="ARBA00023154"/>
    </source>
</evidence>
<dbReference type="NCBIfam" id="TIGR01902">
    <property type="entry name" value="dapE-lys-deAc"/>
    <property type="match status" value="1"/>
</dbReference>
<evidence type="ECO:0000256" key="1">
    <source>
        <dbReference type="ARBA" id="ARBA00022490"/>
    </source>
</evidence>
<feature type="binding site" evidence="8">
    <location>
        <position position="100"/>
    </location>
    <ligand>
        <name>Zn(2+)</name>
        <dbReference type="ChEBI" id="CHEBI:29105"/>
        <label>2</label>
    </ligand>
</feature>
<dbReference type="GO" id="GO:0008270">
    <property type="term" value="F:zinc ion binding"/>
    <property type="evidence" value="ECO:0007669"/>
    <property type="project" value="UniProtKB-UniRule"/>
</dbReference>
<feature type="binding site" evidence="8">
    <location>
        <position position="328"/>
    </location>
    <ligand>
        <name>Zn(2+)</name>
        <dbReference type="ChEBI" id="CHEBI:29105"/>
        <label>2</label>
    </ligand>
</feature>
<dbReference type="GO" id="GO:0019878">
    <property type="term" value="P:lysine biosynthetic process via aminoadipic acid"/>
    <property type="evidence" value="ECO:0007669"/>
    <property type="project" value="UniProtKB-UniRule"/>
</dbReference>
<proteinExistence type="inferred from homology"/>
<comment type="function">
    <text evidence="8">Catalyzes the release of L-lysine from [LysW]-gamma-L-lysine and the release of L-ornithine from [LysW]-L-ornithine.</text>
</comment>
<dbReference type="InterPro" id="IPR001261">
    <property type="entry name" value="ArgE/DapE_CS"/>
</dbReference>
<evidence type="ECO:0000256" key="3">
    <source>
        <dbReference type="ARBA" id="ARBA00022723"/>
    </source>
</evidence>
<keyword evidence="4 8" id="KW-0378">Hydrolase</keyword>
<dbReference type="PANTHER" id="PTHR43808:SF28">
    <property type="entry name" value="[LYSW]-LYSINE_[LYSW]-ORNITHINE HYDROLASE"/>
    <property type="match status" value="1"/>
</dbReference>
<evidence type="ECO:0000256" key="7">
    <source>
        <dbReference type="ARBA" id="ARBA00023285"/>
    </source>
</evidence>
<dbReference type="EC" id="3.5.1.132" evidence="8"/>
<comment type="subcellular location">
    <subcellularLocation>
        <location evidence="8">Cytoplasm</location>
    </subcellularLocation>
</comment>
<feature type="binding site" evidence="8">
    <location>
        <position position="126"/>
    </location>
    <ligand>
        <name>Zn(2+)</name>
        <dbReference type="ChEBI" id="CHEBI:29105"/>
        <label>2</label>
    </ligand>
</feature>
<feature type="domain" description="Peptidase M20 dimerisation" evidence="9">
    <location>
        <begin position="160"/>
        <end position="258"/>
    </location>
</feature>
<feature type="active site" evidence="8">
    <location>
        <position position="74"/>
    </location>
</feature>
<dbReference type="GO" id="GO:0050897">
    <property type="term" value="F:cobalt ion binding"/>
    <property type="evidence" value="ECO:0007669"/>
    <property type="project" value="UniProtKB-UniRule"/>
</dbReference>
<dbReference type="RefSeq" id="WP_390290494.1">
    <property type="nucleotide sequence ID" value="NZ_JBHUDI010000011.1"/>
</dbReference>
<keyword evidence="11" id="KW-1185">Reference proteome</keyword>
<comment type="cofactor">
    <cofactor evidence="8">
        <name>Zn(2+)</name>
        <dbReference type="ChEBI" id="CHEBI:29105"/>
    </cofactor>
    <cofactor evidence="8">
        <name>Co(2+)</name>
        <dbReference type="ChEBI" id="CHEBI:48828"/>
    </cofactor>
    <text evidence="8">Binds 2 Zn(2+) or Co(2+) ions per subunit.</text>
</comment>
<dbReference type="InterPro" id="IPR010175">
    <property type="entry name" value="LysK"/>
</dbReference>
<accession>A0ABD6BLK7</accession>
<evidence type="ECO:0000313" key="10">
    <source>
        <dbReference type="EMBL" id="MFD1565479.1"/>
    </source>
</evidence>
<keyword evidence="8" id="KW-0055">Arginine biosynthesis</keyword>
<dbReference type="EMBL" id="JBHUDI010000011">
    <property type="protein sequence ID" value="MFD1565479.1"/>
    <property type="molecule type" value="Genomic_DNA"/>
</dbReference>